<organism evidence="8 9">
    <name type="scientific">Iningainema tapete BLCC-T55</name>
    <dbReference type="NCBI Taxonomy" id="2748662"/>
    <lineage>
        <taxon>Bacteria</taxon>
        <taxon>Bacillati</taxon>
        <taxon>Cyanobacteriota</taxon>
        <taxon>Cyanophyceae</taxon>
        <taxon>Nostocales</taxon>
        <taxon>Scytonemataceae</taxon>
        <taxon>Iningainema tapete</taxon>
    </lineage>
</organism>
<dbReference type="InterPro" id="IPR011010">
    <property type="entry name" value="DNA_brk_join_enz"/>
</dbReference>
<dbReference type="PROSITE" id="PS51898">
    <property type="entry name" value="TYR_RECOMBINASE"/>
    <property type="match status" value="1"/>
</dbReference>
<dbReference type="PROSITE" id="PS51900">
    <property type="entry name" value="CB"/>
    <property type="match status" value="1"/>
</dbReference>
<dbReference type="InterPro" id="IPR010998">
    <property type="entry name" value="Integrase_recombinase_N"/>
</dbReference>
<evidence type="ECO:0000259" key="6">
    <source>
        <dbReference type="PROSITE" id="PS51898"/>
    </source>
</evidence>
<dbReference type="Gene3D" id="1.10.443.10">
    <property type="entry name" value="Intergrase catalytic core"/>
    <property type="match status" value="1"/>
</dbReference>
<dbReference type="InterPro" id="IPR050090">
    <property type="entry name" value="Tyrosine_recombinase_XerCD"/>
</dbReference>
<evidence type="ECO:0000259" key="7">
    <source>
        <dbReference type="PROSITE" id="PS51900"/>
    </source>
</evidence>
<evidence type="ECO:0000256" key="1">
    <source>
        <dbReference type="ARBA" id="ARBA00008857"/>
    </source>
</evidence>
<keyword evidence="3 5" id="KW-0238">DNA-binding</keyword>
<sequence>MWVYSKAENTKATYKDYITRFLAFVAKPLPLVSLEDLYDFAAHLNEQGLAQSSQKTILYAVKSLLTFAHKLGVTPVNVGAALALGKTPDTLNERLLSESEVTRLIWNGEENPRNRAILRLLYGAGLRVSELCALKWKDCTPRGDSGQVTVMGKGGKVRSVLLPKSIWSELVQLRSNCSDGDPVFCSRKGKGKGHLDRKTINKIIAAATKRAGLTQKVSPHWLRHAHASHALERGANVGLVKETLGHSNVSVTSRYLHARPNDSSAMYLPL</sequence>
<feature type="domain" description="Core-binding (CB)" evidence="7">
    <location>
        <begin position="1"/>
        <end position="69"/>
    </location>
</feature>
<gene>
    <name evidence="8" type="ORF">ICL16_14970</name>
</gene>
<dbReference type="Proteomes" id="UP000629098">
    <property type="component" value="Unassembled WGS sequence"/>
</dbReference>
<keyword evidence="2" id="KW-0229">DNA integration</keyword>
<dbReference type="PANTHER" id="PTHR30349">
    <property type="entry name" value="PHAGE INTEGRASE-RELATED"/>
    <property type="match status" value="1"/>
</dbReference>
<proteinExistence type="inferred from homology"/>
<evidence type="ECO:0000256" key="5">
    <source>
        <dbReference type="PROSITE-ProRule" id="PRU01248"/>
    </source>
</evidence>
<dbReference type="InterPro" id="IPR004107">
    <property type="entry name" value="Integrase_SAM-like_N"/>
</dbReference>
<dbReference type="SUPFAM" id="SSF56349">
    <property type="entry name" value="DNA breaking-rejoining enzymes"/>
    <property type="match status" value="1"/>
</dbReference>
<dbReference type="PANTHER" id="PTHR30349:SF64">
    <property type="entry name" value="PROPHAGE INTEGRASE INTD-RELATED"/>
    <property type="match status" value="1"/>
</dbReference>
<dbReference type="EMBL" id="JACXAE010000052">
    <property type="protein sequence ID" value="MBD2773338.1"/>
    <property type="molecule type" value="Genomic_DNA"/>
</dbReference>
<dbReference type="GO" id="GO:0006310">
    <property type="term" value="P:DNA recombination"/>
    <property type="evidence" value="ECO:0007669"/>
    <property type="project" value="UniProtKB-KW"/>
</dbReference>
<comment type="similarity">
    <text evidence="1">Belongs to the 'phage' integrase family.</text>
</comment>
<evidence type="ECO:0000256" key="3">
    <source>
        <dbReference type="ARBA" id="ARBA00023125"/>
    </source>
</evidence>
<dbReference type="Gene3D" id="1.10.150.130">
    <property type="match status" value="1"/>
</dbReference>
<dbReference type="InterPro" id="IPR013762">
    <property type="entry name" value="Integrase-like_cat_sf"/>
</dbReference>
<dbReference type="InterPro" id="IPR002104">
    <property type="entry name" value="Integrase_catalytic"/>
</dbReference>
<reference evidence="8" key="1">
    <citation type="submission" date="2020-09" db="EMBL/GenBank/DDBJ databases">
        <title>Iningainema tapete sp. nov. (Scytonemataceae, Cyanobacteria) from greenhouses in central Florida (USA) produces two types of nodularin with biosynthetic potential for microcystin-LR and anabaenopeptins.</title>
        <authorList>
            <person name="Berthold D.E."/>
            <person name="Lefler F.W."/>
            <person name="Huang I.-S."/>
            <person name="Abdulla H."/>
            <person name="Zimba P.V."/>
            <person name="Laughinghouse H.D. IV."/>
        </authorList>
    </citation>
    <scope>NUCLEOTIDE SEQUENCE</scope>
    <source>
        <strain evidence="8">BLCCT55</strain>
    </source>
</reference>
<keyword evidence="4" id="KW-0233">DNA recombination</keyword>
<evidence type="ECO:0000313" key="9">
    <source>
        <dbReference type="Proteomes" id="UP000629098"/>
    </source>
</evidence>
<dbReference type="GO" id="GO:0003677">
    <property type="term" value="F:DNA binding"/>
    <property type="evidence" value="ECO:0007669"/>
    <property type="project" value="UniProtKB-UniRule"/>
</dbReference>
<dbReference type="InterPro" id="IPR044068">
    <property type="entry name" value="CB"/>
</dbReference>
<dbReference type="AlphaFoldDB" id="A0A8J6XT72"/>
<dbReference type="Pfam" id="PF00589">
    <property type="entry name" value="Phage_integrase"/>
    <property type="match status" value="1"/>
</dbReference>
<name>A0A8J6XT72_9CYAN</name>
<evidence type="ECO:0000256" key="4">
    <source>
        <dbReference type="ARBA" id="ARBA00023172"/>
    </source>
</evidence>
<dbReference type="Pfam" id="PF13495">
    <property type="entry name" value="Phage_int_SAM_4"/>
    <property type="match status" value="1"/>
</dbReference>
<dbReference type="GO" id="GO:0015074">
    <property type="term" value="P:DNA integration"/>
    <property type="evidence" value="ECO:0007669"/>
    <property type="project" value="UniProtKB-KW"/>
</dbReference>
<protein>
    <submittedName>
        <fullName evidence="8">Tyrosine-type recombinase/integrase</fullName>
    </submittedName>
</protein>
<keyword evidence="9" id="KW-1185">Reference proteome</keyword>
<feature type="domain" description="Tyr recombinase" evidence="6">
    <location>
        <begin position="90"/>
        <end position="268"/>
    </location>
</feature>
<accession>A0A8J6XT72</accession>
<comment type="caution">
    <text evidence="8">The sequence shown here is derived from an EMBL/GenBank/DDBJ whole genome shotgun (WGS) entry which is preliminary data.</text>
</comment>
<evidence type="ECO:0000313" key="8">
    <source>
        <dbReference type="EMBL" id="MBD2773338.1"/>
    </source>
</evidence>
<evidence type="ECO:0000256" key="2">
    <source>
        <dbReference type="ARBA" id="ARBA00022908"/>
    </source>
</evidence>